<organism evidence="6 7">
    <name type="scientific">Actinoalloteichus fjordicus</name>
    <dbReference type="NCBI Taxonomy" id="1612552"/>
    <lineage>
        <taxon>Bacteria</taxon>
        <taxon>Bacillati</taxon>
        <taxon>Actinomycetota</taxon>
        <taxon>Actinomycetes</taxon>
        <taxon>Pseudonocardiales</taxon>
        <taxon>Pseudonocardiaceae</taxon>
        <taxon>Actinoalloteichus</taxon>
    </lineage>
</organism>
<evidence type="ECO:0000259" key="5">
    <source>
        <dbReference type="PROSITE" id="PS50932"/>
    </source>
</evidence>
<dbReference type="EMBL" id="CP016076">
    <property type="protein sequence ID" value="APU15661.1"/>
    <property type="molecule type" value="Genomic_DNA"/>
</dbReference>
<dbReference type="PANTHER" id="PTHR30146:SF153">
    <property type="entry name" value="LACTOSE OPERON REPRESSOR"/>
    <property type="match status" value="1"/>
</dbReference>
<dbReference type="InterPro" id="IPR028082">
    <property type="entry name" value="Peripla_BP_I"/>
</dbReference>
<feature type="domain" description="HTH lacI-type" evidence="5">
    <location>
        <begin position="26"/>
        <end position="82"/>
    </location>
</feature>
<keyword evidence="2" id="KW-0238">DNA-binding</keyword>
<dbReference type="KEGG" id="acad:UA74_18165"/>
<dbReference type="Gene3D" id="1.10.260.40">
    <property type="entry name" value="lambda repressor-like DNA-binding domains"/>
    <property type="match status" value="1"/>
</dbReference>
<name>A0AAC9LDJ0_9PSEU</name>
<dbReference type="InterPro" id="IPR000843">
    <property type="entry name" value="HTH_LacI"/>
</dbReference>
<dbReference type="AlphaFoldDB" id="A0AAC9LDJ0"/>
<protein>
    <submittedName>
        <fullName evidence="6">Transcriptional regulator</fullName>
    </submittedName>
</protein>
<keyword evidence="1" id="KW-0805">Transcription regulation</keyword>
<feature type="region of interest" description="Disordered" evidence="4">
    <location>
        <begin position="1"/>
        <end position="22"/>
    </location>
</feature>
<dbReference type="Pfam" id="PF00356">
    <property type="entry name" value="LacI"/>
    <property type="match status" value="1"/>
</dbReference>
<dbReference type="SMART" id="SM00354">
    <property type="entry name" value="HTH_LACI"/>
    <property type="match status" value="1"/>
</dbReference>
<reference evidence="7" key="1">
    <citation type="submission" date="2016-06" db="EMBL/GenBank/DDBJ databases">
        <title>Complete genome sequence of Actinoalloteichus fjordicus DSM 46855 (=ADI127-17), type strain of the new species Actinoalloteichus fjordicus.</title>
        <authorList>
            <person name="Ruckert C."/>
            <person name="Nouioui I."/>
            <person name="Willmese J."/>
            <person name="van Wezel G."/>
            <person name="Klenk H.-P."/>
            <person name="Kalinowski J."/>
            <person name="Zotchev S.B."/>
        </authorList>
    </citation>
    <scope>NUCLEOTIDE SEQUENCE [LARGE SCALE GENOMIC DNA]</scope>
    <source>
        <strain evidence="7">ADI127-7</strain>
    </source>
</reference>
<gene>
    <name evidence="6" type="ORF">UA74_18165</name>
</gene>
<keyword evidence="3" id="KW-0804">Transcription</keyword>
<dbReference type="InterPro" id="IPR046335">
    <property type="entry name" value="LacI/GalR-like_sensor"/>
</dbReference>
<dbReference type="SUPFAM" id="SSF53822">
    <property type="entry name" value="Periplasmic binding protein-like I"/>
    <property type="match status" value="1"/>
</dbReference>
<dbReference type="CDD" id="cd01392">
    <property type="entry name" value="HTH_LacI"/>
    <property type="match status" value="1"/>
</dbReference>
<dbReference type="InterPro" id="IPR010982">
    <property type="entry name" value="Lambda_DNA-bd_dom_sf"/>
</dbReference>
<evidence type="ECO:0000313" key="6">
    <source>
        <dbReference type="EMBL" id="APU15661.1"/>
    </source>
</evidence>
<dbReference type="GO" id="GO:0000976">
    <property type="term" value="F:transcription cis-regulatory region binding"/>
    <property type="evidence" value="ECO:0007669"/>
    <property type="project" value="TreeGrafter"/>
</dbReference>
<accession>A0AAC9LDJ0</accession>
<dbReference type="PANTHER" id="PTHR30146">
    <property type="entry name" value="LACI-RELATED TRANSCRIPTIONAL REPRESSOR"/>
    <property type="match status" value="1"/>
</dbReference>
<dbReference type="Proteomes" id="UP000185511">
    <property type="component" value="Chromosome"/>
</dbReference>
<evidence type="ECO:0000313" key="7">
    <source>
        <dbReference type="Proteomes" id="UP000185511"/>
    </source>
</evidence>
<evidence type="ECO:0000256" key="4">
    <source>
        <dbReference type="SAM" id="MobiDB-lite"/>
    </source>
</evidence>
<keyword evidence="7" id="KW-1185">Reference proteome</keyword>
<dbReference type="Pfam" id="PF13377">
    <property type="entry name" value="Peripla_BP_3"/>
    <property type="match status" value="1"/>
</dbReference>
<evidence type="ECO:0000256" key="3">
    <source>
        <dbReference type="ARBA" id="ARBA00023163"/>
    </source>
</evidence>
<dbReference type="GO" id="GO:0003700">
    <property type="term" value="F:DNA-binding transcription factor activity"/>
    <property type="evidence" value="ECO:0007669"/>
    <property type="project" value="TreeGrafter"/>
</dbReference>
<dbReference type="PROSITE" id="PS50932">
    <property type="entry name" value="HTH_LACI_2"/>
    <property type="match status" value="1"/>
</dbReference>
<dbReference type="Gene3D" id="3.40.50.2300">
    <property type="match status" value="2"/>
</dbReference>
<sequence length="353" mass="37258">MPDRSSGGIGAAANEVHTGMTTGRRVTATDVAAEAGVSRATVGFVLNRTSSQSISAATAKRVLAAAERLGYQPHNGARALRSGHSRIVLIVLPNLPVGHALRELLEAATVRLADAGYQLVVHHRPPESAAPLWSVLMPEMVVGFEPFSAAEMLSMRRAGVERILPAEGDRPVATFWPAAQGVALQIRHLTALGHRRVGCALPAEPRLAARAAQRETVLRQACVVNGLPEPRIALIDPDLESATTAMRSWLCEDRVTAVCGYDDELAAAVVSAALRQGLRVPADLSVVGFDDTPVARLLVPSLTTVAIDNQAFGRYVAEIALGALNGLPADSFPLPDAVRLTVRESSGPPETGR</sequence>
<evidence type="ECO:0000256" key="2">
    <source>
        <dbReference type="ARBA" id="ARBA00023125"/>
    </source>
</evidence>
<dbReference type="SUPFAM" id="SSF47413">
    <property type="entry name" value="lambda repressor-like DNA-binding domains"/>
    <property type="match status" value="1"/>
</dbReference>
<evidence type="ECO:0000256" key="1">
    <source>
        <dbReference type="ARBA" id="ARBA00023015"/>
    </source>
</evidence>
<proteinExistence type="predicted"/>